<evidence type="ECO:0000313" key="7">
    <source>
        <dbReference type="Proteomes" id="UP001196408"/>
    </source>
</evidence>
<evidence type="ECO:0000256" key="4">
    <source>
        <dbReference type="RuleBase" id="RU003939"/>
    </source>
</evidence>
<protein>
    <submittedName>
        <fullName evidence="5">HU family DNA-binding protein</fullName>
    </submittedName>
</protein>
<dbReference type="GeneID" id="301324243"/>
<dbReference type="GO" id="GO:1990103">
    <property type="term" value="C:DnaA-HU complex"/>
    <property type="evidence" value="ECO:0007669"/>
    <property type="project" value="UniProtKB-ARBA"/>
</dbReference>
<dbReference type="EMBL" id="JAHOEF010000016">
    <property type="protein sequence ID" value="MBV3382380.1"/>
    <property type="molecule type" value="Genomic_DNA"/>
</dbReference>
<dbReference type="GO" id="GO:0003677">
    <property type="term" value="F:DNA binding"/>
    <property type="evidence" value="ECO:0007669"/>
    <property type="project" value="UniProtKB-KW"/>
</dbReference>
<dbReference type="PRINTS" id="PR01727">
    <property type="entry name" value="DNABINDINGHU"/>
</dbReference>
<dbReference type="InterPro" id="IPR010992">
    <property type="entry name" value="IHF-like_DNA-bd_dom_sf"/>
</dbReference>
<sequence length="91" mass="9722">MKKNELVEKVAEGASLTKADAERAINALVNAVSEALVEGDKVALKGLGTFEVRERKARTGINPRTRETIEIAASKVPAFKASSTLKDAVNK</sequence>
<evidence type="ECO:0000256" key="1">
    <source>
        <dbReference type="ARBA" id="ARBA00010529"/>
    </source>
</evidence>
<dbReference type="PANTHER" id="PTHR33175">
    <property type="entry name" value="DNA-BINDING PROTEIN HU"/>
    <property type="match status" value="1"/>
</dbReference>
<keyword evidence="8" id="KW-1185">Reference proteome</keyword>
<proteinExistence type="inferred from homology"/>
<name>A0AAW4MT59_9FIRM</name>
<dbReference type="SMART" id="SM00411">
    <property type="entry name" value="BHL"/>
    <property type="match status" value="1"/>
</dbReference>
<dbReference type="GO" id="GO:0006270">
    <property type="term" value="P:DNA replication initiation"/>
    <property type="evidence" value="ECO:0007669"/>
    <property type="project" value="UniProtKB-ARBA"/>
</dbReference>
<evidence type="ECO:0000313" key="6">
    <source>
        <dbReference type="EMBL" id="MBV3392470.1"/>
    </source>
</evidence>
<dbReference type="Pfam" id="PF00216">
    <property type="entry name" value="Bac_DNA_binding"/>
    <property type="match status" value="1"/>
</dbReference>
<organism evidence="5 7">
    <name type="scientific">Catenibacterium mitsuokai</name>
    <dbReference type="NCBI Taxonomy" id="100886"/>
    <lineage>
        <taxon>Bacteria</taxon>
        <taxon>Bacillati</taxon>
        <taxon>Bacillota</taxon>
        <taxon>Erysipelotrichia</taxon>
        <taxon>Erysipelotrichales</taxon>
        <taxon>Coprobacillaceae</taxon>
        <taxon>Catenibacterium</taxon>
    </lineage>
</organism>
<comment type="caution">
    <text evidence="5">The sequence shown here is derived from an EMBL/GenBank/DDBJ whole genome shotgun (WGS) entry which is preliminary data.</text>
</comment>
<dbReference type="SUPFAM" id="SSF47729">
    <property type="entry name" value="IHF-like DNA-binding proteins"/>
    <property type="match status" value="1"/>
</dbReference>
<evidence type="ECO:0000256" key="2">
    <source>
        <dbReference type="ARBA" id="ARBA00023067"/>
    </source>
</evidence>
<evidence type="ECO:0000313" key="8">
    <source>
        <dbReference type="Proteomes" id="UP001197492"/>
    </source>
</evidence>
<dbReference type="Proteomes" id="UP001196408">
    <property type="component" value="Unassembled WGS sequence"/>
</dbReference>
<dbReference type="AlphaFoldDB" id="A0AAW4MT59"/>
<dbReference type="CDD" id="cd13831">
    <property type="entry name" value="HU"/>
    <property type="match status" value="1"/>
</dbReference>
<dbReference type="RefSeq" id="WP_022424449.1">
    <property type="nucleotide sequence ID" value="NZ_CAXVKV010000017.1"/>
</dbReference>
<comment type="similarity">
    <text evidence="1 4">Belongs to the bacterial histone-like protein family.</text>
</comment>
<gene>
    <name evidence="5" type="ORF">KSV97_03855</name>
    <name evidence="6" type="ORF">KSW06_04200</name>
</gene>
<dbReference type="GO" id="GO:0042802">
    <property type="term" value="F:identical protein binding"/>
    <property type="evidence" value="ECO:0007669"/>
    <property type="project" value="UniProtKB-ARBA"/>
</dbReference>
<dbReference type="EMBL" id="JAHOEL010000018">
    <property type="protein sequence ID" value="MBV3392470.1"/>
    <property type="molecule type" value="Genomic_DNA"/>
</dbReference>
<evidence type="ECO:0000256" key="3">
    <source>
        <dbReference type="ARBA" id="ARBA00023125"/>
    </source>
</evidence>
<dbReference type="Gene3D" id="4.10.520.10">
    <property type="entry name" value="IHF-like DNA-binding proteins"/>
    <property type="match status" value="1"/>
</dbReference>
<dbReference type="GO" id="GO:0005829">
    <property type="term" value="C:cytosol"/>
    <property type="evidence" value="ECO:0007669"/>
    <property type="project" value="UniProtKB-ARBA"/>
</dbReference>
<keyword evidence="2" id="KW-0226">DNA condensation</keyword>
<dbReference type="InterPro" id="IPR000119">
    <property type="entry name" value="Hist_DNA-bd"/>
</dbReference>
<evidence type="ECO:0000313" key="5">
    <source>
        <dbReference type="EMBL" id="MBV3382380.1"/>
    </source>
</evidence>
<dbReference type="GO" id="GO:0030261">
    <property type="term" value="P:chromosome condensation"/>
    <property type="evidence" value="ECO:0007669"/>
    <property type="project" value="UniProtKB-KW"/>
</dbReference>
<dbReference type="GO" id="GO:0030527">
    <property type="term" value="F:structural constituent of chromatin"/>
    <property type="evidence" value="ECO:0007669"/>
    <property type="project" value="InterPro"/>
</dbReference>
<dbReference type="GO" id="GO:0010467">
    <property type="term" value="P:gene expression"/>
    <property type="evidence" value="ECO:0007669"/>
    <property type="project" value="UniProtKB-ARBA"/>
</dbReference>
<accession>A0AAW4MT59</accession>
<dbReference type="GO" id="GO:1990178">
    <property type="term" value="C:HU-DNA complex"/>
    <property type="evidence" value="ECO:0007669"/>
    <property type="project" value="UniProtKB-ARBA"/>
</dbReference>
<keyword evidence="3 5" id="KW-0238">DNA-binding</keyword>
<dbReference type="PANTHER" id="PTHR33175:SF3">
    <property type="entry name" value="DNA-BINDING PROTEIN HU-BETA"/>
    <property type="match status" value="1"/>
</dbReference>
<reference evidence="5 8" key="1">
    <citation type="submission" date="2021-06" db="EMBL/GenBank/DDBJ databases">
        <title>Collection of gut derived symbiotic bacterial strains cultured from healthy donors.</title>
        <authorList>
            <person name="Lin H."/>
            <person name="Littmann E."/>
            <person name="Pamer E.G."/>
        </authorList>
    </citation>
    <scope>NUCLEOTIDE SEQUENCE</scope>
    <source>
        <strain evidence="6 8">MSK.21.70</strain>
        <strain evidence="5">MSK.21.82</strain>
    </source>
</reference>
<dbReference type="FunFam" id="4.10.520.10:FF:000001">
    <property type="entry name" value="DNA-binding protein HU"/>
    <property type="match status" value="1"/>
</dbReference>
<dbReference type="Proteomes" id="UP001197492">
    <property type="component" value="Unassembled WGS sequence"/>
</dbReference>